<protein>
    <submittedName>
        <fullName evidence="1">Uncharacterized protein</fullName>
    </submittedName>
</protein>
<sequence>MAPSDDEELPDLTYYNGTYYEKCQELNKMEMKEEYDDYDYIYEDADFVNNNTLKLHDIYYRRKVCENGVSCSKIPKFL</sequence>
<organism evidence="1 2">
    <name type="scientific">Linum trigynum</name>
    <dbReference type="NCBI Taxonomy" id="586398"/>
    <lineage>
        <taxon>Eukaryota</taxon>
        <taxon>Viridiplantae</taxon>
        <taxon>Streptophyta</taxon>
        <taxon>Embryophyta</taxon>
        <taxon>Tracheophyta</taxon>
        <taxon>Spermatophyta</taxon>
        <taxon>Magnoliopsida</taxon>
        <taxon>eudicotyledons</taxon>
        <taxon>Gunneridae</taxon>
        <taxon>Pentapetalae</taxon>
        <taxon>rosids</taxon>
        <taxon>fabids</taxon>
        <taxon>Malpighiales</taxon>
        <taxon>Linaceae</taxon>
        <taxon>Linum</taxon>
    </lineage>
</organism>
<accession>A0AAV2FN24</accession>
<gene>
    <name evidence="1" type="ORF">LTRI10_LOCUS39865</name>
</gene>
<evidence type="ECO:0000313" key="2">
    <source>
        <dbReference type="Proteomes" id="UP001497516"/>
    </source>
</evidence>
<proteinExistence type="predicted"/>
<evidence type="ECO:0000313" key="1">
    <source>
        <dbReference type="EMBL" id="CAL1399690.1"/>
    </source>
</evidence>
<name>A0AAV2FN24_9ROSI</name>
<keyword evidence="2" id="KW-1185">Reference proteome</keyword>
<dbReference type="AlphaFoldDB" id="A0AAV2FN24"/>
<dbReference type="Proteomes" id="UP001497516">
    <property type="component" value="Chromosome 7"/>
</dbReference>
<reference evidence="1 2" key="1">
    <citation type="submission" date="2024-04" db="EMBL/GenBank/DDBJ databases">
        <authorList>
            <person name="Fracassetti M."/>
        </authorList>
    </citation>
    <scope>NUCLEOTIDE SEQUENCE [LARGE SCALE GENOMIC DNA]</scope>
</reference>
<dbReference type="EMBL" id="OZ034820">
    <property type="protein sequence ID" value="CAL1399690.1"/>
    <property type="molecule type" value="Genomic_DNA"/>
</dbReference>